<proteinExistence type="predicted"/>
<name>A0A397SFA0_9GLOM</name>
<dbReference type="EMBL" id="QKYT01000461">
    <property type="protein sequence ID" value="RIA84903.1"/>
    <property type="molecule type" value="Genomic_DNA"/>
</dbReference>
<protein>
    <submittedName>
        <fullName evidence="1">Uncharacterized protein</fullName>
    </submittedName>
</protein>
<dbReference type="AlphaFoldDB" id="A0A397SFA0"/>
<comment type="caution">
    <text evidence="1">The sequence shown here is derived from an EMBL/GenBank/DDBJ whole genome shotgun (WGS) entry which is preliminary data.</text>
</comment>
<evidence type="ECO:0000313" key="1">
    <source>
        <dbReference type="EMBL" id="RIA84903.1"/>
    </source>
</evidence>
<sequence length="385" mass="45070">MNQLIPGTRIGDVGQIHFSDDTDDISELYNKAVDFTDDDNPFTDDRFENSYQNTTQIRKIFSDIGYNNFLSWWEDEKVFHDDSTEEDIIISFFCEKFESSNDFMEIVNNDHFSLQASNALIDIYRDFLEIIDNYTPWEWLSWYIHMIYMYIRSPAPCPFQSSKVSLPIHIKHFHYEGTISKFVKKEEINEFDSFIRNKMNEIEMIHPKSLTLWYHGTHSTHAASILEKIDLIYSHHFGHAFGFHGSFYIGDNLKYCILRAIKLAGVSNVNCALMIFNINENQLNNIQEHLKLICRANVNDISLSIGRIWEEIVPVSRNSNVNHDNLNDDPISPNVHWVEGANLERINDTWVPKDNDNIRSFRTTESTAFLHSQLTHVITFRNPRV</sequence>
<evidence type="ECO:0000313" key="2">
    <source>
        <dbReference type="Proteomes" id="UP000265703"/>
    </source>
</evidence>
<dbReference type="OrthoDB" id="2310273at2759"/>
<dbReference type="Proteomes" id="UP000265703">
    <property type="component" value="Unassembled WGS sequence"/>
</dbReference>
<keyword evidence="2" id="KW-1185">Reference proteome</keyword>
<accession>A0A397SFA0</accession>
<gene>
    <name evidence="1" type="ORF">C1645_741987</name>
</gene>
<reference evidence="1 2" key="1">
    <citation type="submission" date="2018-06" db="EMBL/GenBank/DDBJ databases">
        <title>Comparative genomics reveals the genomic features of Rhizophagus irregularis, R. cerebriforme, R. diaphanum and Gigaspora rosea, and their symbiotic lifestyle signature.</title>
        <authorList>
            <person name="Morin E."/>
            <person name="San Clemente H."/>
            <person name="Chen E.C.H."/>
            <person name="De La Providencia I."/>
            <person name="Hainaut M."/>
            <person name="Kuo A."/>
            <person name="Kohler A."/>
            <person name="Murat C."/>
            <person name="Tang N."/>
            <person name="Roy S."/>
            <person name="Loubradou J."/>
            <person name="Henrissat B."/>
            <person name="Grigoriev I.V."/>
            <person name="Corradi N."/>
            <person name="Roux C."/>
            <person name="Martin F.M."/>
        </authorList>
    </citation>
    <scope>NUCLEOTIDE SEQUENCE [LARGE SCALE GENOMIC DNA]</scope>
    <source>
        <strain evidence="1 2">DAOM 227022</strain>
    </source>
</reference>
<organism evidence="1 2">
    <name type="scientific">Glomus cerebriforme</name>
    <dbReference type="NCBI Taxonomy" id="658196"/>
    <lineage>
        <taxon>Eukaryota</taxon>
        <taxon>Fungi</taxon>
        <taxon>Fungi incertae sedis</taxon>
        <taxon>Mucoromycota</taxon>
        <taxon>Glomeromycotina</taxon>
        <taxon>Glomeromycetes</taxon>
        <taxon>Glomerales</taxon>
        <taxon>Glomeraceae</taxon>
        <taxon>Glomus</taxon>
    </lineage>
</organism>